<name>A0AAX2J0F8_KINKI</name>
<accession>A0AAX2J0F8</accession>
<organism evidence="1 2">
    <name type="scientific">Kingella kingae</name>
    <dbReference type="NCBI Taxonomy" id="504"/>
    <lineage>
        <taxon>Bacteria</taxon>
        <taxon>Pseudomonadati</taxon>
        <taxon>Pseudomonadota</taxon>
        <taxon>Betaproteobacteria</taxon>
        <taxon>Neisseriales</taxon>
        <taxon>Neisseriaceae</taxon>
        <taxon>Kingella</taxon>
    </lineage>
</organism>
<dbReference type="AlphaFoldDB" id="A0AAX2J0F8"/>
<sequence>MPAVQIAHKGVGNAVLLRFHFTIQKAACTLSKQKVQAAFLLIVDSLHRQHAQPR</sequence>
<dbReference type="EMBL" id="LS483426">
    <property type="protein sequence ID" value="SQH24029.1"/>
    <property type="molecule type" value="Genomic_DNA"/>
</dbReference>
<dbReference type="Proteomes" id="UP000248598">
    <property type="component" value="Chromosome 1"/>
</dbReference>
<gene>
    <name evidence="1" type="ORF">NCTC10529_00178</name>
</gene>
<proteinExistence type="predicted"/>
<protein>
    <submittedName>
        <fullName evidence="1">Uncharacterized protein</fullName>
    </submittedName>
</protein>
<evidence type="ECO:0000313" key="1">
    <source>
        <dbReference type="EMBL" id="SQH24029.1"/>
    </source>
</evidence>
<evidence type="ECO:0000313" key="2">
    <source>
        <dbReference type="Proteomes" id="UP000248598"/>
    </source>
</evidence>
<reference evidence="1 2" key="1">
    <citation type="submission" date="2018-06" db="EMBL/GenBank/DDBJ databases">
        <authorList>
            <consortium name="Pathogen Informatics"/>
            <person name="Doyle S."/>
        </authorList>
    </citation>
    <scope>NUCLEOTIDE SEQUENCE [LARGE SCALE GENOMIC DNA]</scope>
    <source>
        <strain evidence="1 2">NCTC10529</strain>
    </source>
</reference>